<evidence type="ECO:0000256" key="2">
    <source>
        <dbReference type="ARBA" id="ARBA00023134"/>
    </source>
</evidence>
<dbReference type="PANTHER" id="PTHR47977">
    <property type="entry name" value="RAS-RELATED PROTEIN RAB"/>
    <property type="match status" value="1"/>
</dbReference>
<feature type="region of interest" description="Disordered" evidence="3">
    <location>
        <begin position="1"/>
        <end position="23"/>
    </location>
</feature>
<feature type="region of interest" description="Disordered" evidence="3">
    <location>
        <begin position="111"/>
        <end position="288"/>
    </location>
</feature>
<dbReference type="EMBL" id="AEYI02001306">
    <property type="protein sequence ID" value="KFG39026.1"/>
    <property type="molecule type" value="Genomic_DNA"/>
</dbReference>
<evidence type="ECO:0000313" key="6">
    <source>
        <dbReference type="Proteomes" id="UP000028828"/>
    </source>
</evidence>
<dbReference type="PRINTS" id="PR00449">
    <property type="entry name" value="RASTRNSFRMNG"/>
</dbReference>
<dbReference type="VEuPathDB" id="ToxoDB:TGP89_239855"/>
<feature type="region of interest" description="Disordered" evidence="3">
    <location>
        <begin position="443"/>
        <end position="483"/>
    </location>
</feature>
<dbReference type="GO" id="GO:0003924">
    <property type="term" value="F:GTPase activity"/>
    <property type="evidence" value="ECO:0007669"/>
    <property type="project" value="InterPro"/>
</dbReference>
<organism evidence="5 6">
    <name type="scientific">Toxoplasma gondii p89</name>
    <dbReference type="NCBI Taxonomy" id="943119"/>
    <lineage>
        <taxon>Eukaryota</taxon>
        <taxon>Sar</taxon>
        <taxon>Alveolata</taxon>
        <taxon>Apicomplexa</taxon>
        <taxon>Conoidasida</taxon>
        <taxon>Coccidia</taxon>
        <taxon>Eucoccidiorida</taxon>
        <taxon>Eimeriorina</taxon>
        <taxon>Sarcocystidae</taxon>
        <taxon>Toxoplasma</taxon>
    </lineage>
</organism>
<keyword evidence="1" id="KW-0547">Nucleotide-binding</keyword>
<evidence type="ECO:0000256" key="1">
    <source>
        <dbReference type="ARBA" id="ARBA00022741"/>
    </source>
</evidence>
<feature type="domain" description="J" evidence="4">
    <location>
        <begin position="30"/>
        <end position="91"/>
    </location>
</feature>
<dbReference type="CDD" id="cd06257">
    <property type="entry name" value="DnaJ"/>
    <property type="match status" value="1"/>
</dbReference>
<dbReference type="Gene3D" id="3.40.50.300">
    <property type="entry name" value="P-loop containing nucleotide triphosphate hydrolases"/>
    <property type="match status" value="1"/>
</dbReference>
<dbReference type="Pfam" id="PF00226">
    <property type="entry name" value="DnaJ"/>
    <property type="match status" value="1"/>
</dbReference>
<dbReference type="SUPFAM" id="SSF46565">
    <property type="entry name" value="Chaperone J-domain"/>
    <property type="match status" value="1"/>
</dbReference>
<dbReference type="NCBIfam" id="TIGR00231">
    <property type="entry name" value="small_GTP"/>
    <property type="match status" value="1"/>
</dbReference>
<dbReference type="InterPro" id="IPR050227">
    <property type="entry name" value="Rab"/>
</dbReference>
<feature type="compositionally biased region" description="Basic and acidic residues" evidence="3">
    <location>
        <begin position="130"/>
        <end position="148"/>
    </location>
</feature>
<dbReference type="AlphaFoldDB" id="A0A086K3Q8"/>
<sequence>MSHRRTREGSSFSDERRSDDRSGPIFSTDRLYDLLQLSRDASHETVKKTYRQFALLWHPDKGGDVQRFQALTAAWEVLGDETRRSAYDRSLIRTGSTDGLGVNVFGNSCSDGGGTVFSRQRRRHSTEAGNRVREFHKSNYHEGRKQEDTSSGDGTLPSREDVLRRSRGECAAPRRESHSFPSGGNANTSADPESTERKTERPTCTELGDGNSHGHNSWNHGGRDLPQNPRKSPSQNEIDARWKRQSNRSFGSGKSKTSAGKDEGTPFTGISGGSVRHRHSGNHGPGNQTNCIEEALREVLGEEQFKAAVQGSMAEKTIPERCSAGCAKQLVNRLSVKQLKHLLTTLGIPHLSCIEKTDLLEAFSAAFSFTSPSPNVNFSPQTSGQKDGLEDYSSVASSSRLDSRKVYPSQANPEEGSNYKKQTYTPGLPFTTACSSSFCPSISSMGSSKSDSFDTRRSSGGECDRSVPLLSTKKSRKSHVLSGSPPSLLGAAAAANWVQEQNRMKLKRDGYPGLLASPFGKINMQDMMHFQGEELRMKILAMGAEKTGKSCIIKRYCEGRFVVRNASTIGIDYGVKLVEVEGAQARVNFFDFSGRKEFSEIRQSFYDHTDGVLLVVDVTRRETFDELPAWINEAKAQGLNIGAEKEKRREIGETVDGLLLEDDADNYELSSVPVVLLANKDDMSGRCVSEAEISAFAESHGMRFFETSANTNHNISKALETLFSIVARRVLKARKTILSQVFGNDLLNAQPSLRPTGTRQD</sequence>
<dbReference type="PROSITE" id="PS00636">
    <property type="entry name" value="DNAJ_1"/>
    <property type="match status" value="1"/>
</dbReference>
<dbReference type="InterPro" id="IPR001806">
    <property type="entry name" value="Small_GTPase"/>
</dbReference>
<evidence type="ECO:0000313" key="5">
    <source>
        <dbReference type="EMBL" id="KFG39026.1"/>
    </source>
</evidence>
<dbReference type="InterPro" id="IPR005225">
    <property type="entry name" value="Small_GTP-bd"/>
</dbReference>
<dbReference type="PROSITE" id="PS50076">
    <property type="entry name" value="DNAJ_2"/>
    <property type="match status" value="1"/>
</dbReference>
<dbReference type="InterPro" id="IPR001623">
    <property type="entry name" value="DnaJ_domain"/>
</dbReference>
<feature type="compositionally biased region" description="Basic and acidic residues" evidence="3">
    <location>
        <begin position="158"/>
        <end position="178"/>
    </location>
</feature>
<feature type="compositionally biased region" description="Basic and acidic residues" evidence="3">
    <location>
        <begin position="13"/>
        <end position="22"/>
    </location>
</feature>
<dbReference type="Pfam" id="PF00071">
    <property type="entry name" value="Ras"/>
    <property type="match status" value="2"/>
</dbReference>
<name>A0A086K3Q8_TOXGO</name>
<dbReference type="SUPFAM" id="SSF52540">
    <property type="entry name" value="P-loop containing nucleoside triphosphate hydrolases"/>
    <property type="match status" value="1"/>
</dbReference>
<reference evidence="5 6" key="1">
    <citation type="submission" date="2014-03" db="EMBL/GenBank/DDBJ databases">
        <authorList>
            <person name="Sibley D."/>
            <person name="Venepally P."/>
            <person name="Karamycheva S."/>
            <person name="Hadjithomas M."/>
            <person name="Khan A."/>
            <person name="Brunk B."/>
            <person name="Roos D."/>
            <person name="Caler E."/>
            <person name="Lorenzi H."/>
        </authorList>
    </citation>
    <scope>NUCLEOTIDE SEQUENCE [LARGE SCALE GENOMIC DNA]</scope>
    <source>
        <strain evidence="6">p89</strain>
    </source>
</reference>
<dbReference type="PROSITE" id="PS51419">
    <property type="entry name" value="RAB"/>
    <property type="match status" value="1"/>
</dbReference>
<gene>
    <name evidence="5" type="ORF">TGP89_239855</name>
</gene>
<feature type="compositionally biased region" description="Basic and acidic residues" evidence="3">
    <location>
        <begin position="451"/>
        <end position="465"/>
    </location>
</feature>
<feature type="compositionally biased region" description="Polar residues" evidence="3">
    <location>
        <begin position="374"/>
        <end position="385"/>
    </location>
</feature>
<dbReference type="GO" id="GO:0005525">
    <property type="term" value="F:GTP binding"/>
    <property type="evidence" value="ECO:0007669"/>
    <property type="project" value="UniProtKB-KW"/>
</dbReference>
<feature type="compositionally biased region" description="Basic and acidic residues" evidence="3">
    <location>
        <begin position="194"/>
        <end position="203"/>
    </location>
</feature>
<comment type="caution">
    <text evidence="5">The sequence shown here is derived from an EMBL/GenBank/DDBJ whole genome shotgun (WGS) entry which is preliminary data.</text>
</comment>
<dbReference type="InterPro" id="IPR036869">
    <property type="entry name" value="J_dom_sf"/>
</dbReference>
<evidence type="ECO:0000256" key="3">
    <source>
        <dbReference type="SAM" id="MobiDB-lite"/>
    </source>
</evidence>
<evidence type="ECO:0000259" key="4">
    <source>
        <dbReference type="PROSITE" id="PS50076"/>
    </source>
</evidence>
<dbReference type="PROSITE" id="PS51417">
    <property type="entry name" value="ARF"/>
    <property type="match status" value="1"/>
</dbReference>
<dbReference type="Proteomes" id="UP000028828">
    <property type="component" value="Unassembled WGS sequence"/>
</dbReference>
<feature type="compositionally biased region" description="Polar residues" evidence="3">
    <location>
        <begin position="179"/>
        <end position="192"/>
    </location>
</feature>
<dbReference type="SMART" id="SM00271">
    <property type="entry name" value="DnaJ"/>
    <property type="match status" value="1"/>
</dbReference>
<keyword evidence="2" id="KW-0342">GTP-binding</keyword>
<dbReference type="OrthoDB" id="9989112at2759"/>
<dbReference type="Gene3D" id="1.10.287.110">
    <property type="entry name" value="DnaJ domain"/>
    <property type="match status" value="1"/>
</dbReference>
<accession>A0A086K3Q8</accession>
<dbReference type="InterPro" id="IPR018253">
    <property type="entry name" value="DnaJ_domain_CS"/>
</dbReference>
<dbReference type="SMART" id="SM00173">
    <property type="entry name" value="RAS"/>
    <property type="match status" value="1"/>
</dbReference>
<dbReference type="SMART" id="SM00175">
    <property type="entry name" value="RAB"/>
    <property type="match status" value="1"/>
</dbReference>
<feature type="region of interest" description="Disordered" evidence="3">
    <location>
        <begin position="374"/>
        <end position="422"/>
    </location>
</feature>
<dbReference type="PROSITE" id="PS51421">
    <property type="entry name" value="RAS"/>
    <property type="match status" value="1"/>
</dbReference>
<feature type="compositionally biased region" description="Polar residues" evidence="3">
    <location>
        <begin position="247"/>
        <end position="258"/>
    </location>
</feature>
<proteinExistence type="predicted"/>
<dbReference type="PRINTS" id="PR00625">
    <property type="entry name" value="JDOMAIN"/>
</dbReference>
<dbReference type="InterPro" id="IPR027417">
    <property type="entry name" value="P-loop_NTPase"/>
</dbReference>
<protein>
    <submittedName>
        <fullName evidence="5">Ras-associated protein Rap1 isoform 1 family protein</fullName>
    </submittedName>
</protein>